<name>A0A918VJ97_9GAMM</name>
<accession>A0A918VJ97</accession>
<feature type="transmembrane region" description="Helical" evidence="5">
    <location>
        <begin position="360"/>
        <end position="393"/>
    </location>
</feature>
<dbReference type="InterPro" id="IPR051533">
    <property type="entry name" value="WaaL-like"/>
</dbReference>
<feature type="transmembrane region" description="Helical" evidence="5">
    <location>
        <begin position="129"/>
        <end position="148"/>
    </location>
</feature>
<dbReference type="InterPro" id="IPR007016">
    <property type="entry name" value="O-antigen_ligase-rel_domated"/>
</dbReference>
<feature type="transmembrane region" description="Helical" evidence="5">
    <location>
        <begin position="229"/>
        <end position="246"/>
    </location>
</feature>
<evidence type="ECO:0000259" key="6">
    <source>
        <dbReference type="Pfam" id="PF04932"/>
    </source>
</evidence>
<gene>
    <name evidence="7" type="ORF">GCM10008090_14620</name>
</gene>
<keyword evidence="4 5" id="KW-0472">Membrane</keyword>
<organism evidence="7 8">
    <name type="scientific">Arenicella chitinivorans</name>
    <dbReference type="NCBI Taxonomy" id="1329800"/>
    <lineage>
        <taxon>Bacteria</taxon>
        <taxon>Pseudomonadati</taxon>
        <taxon>Pseudomonadota</taxon>
        <taxon>Gammaproteobacteria</taxon>
        <taxon>Arenicellales</taxon>
        <taxon>Arenicellaceae</taxon>
        <taxon>Arenicella</taxon>
    </lineage>
</organism>
<reference evidence="7" key="2">
    <citation type="submission" date="2020-09" db="EMBL/GenBank/DDBJ databases">
        <authorList>
            <person name="Sun Q."/>
            <person name="Kim S."/>
        </authorList>
    </citation>
    <scope>NUCLEOTIDE SEQUENCE</scope>
    <source>
        <strain evidence="7">KCTC 12711</strain>
    </source>
</reference>
<feature type="transmembrane region" description="Helical" evidence="5">
    <location>
        <begin position="20"/>
        <end position="40"/>
    </location>
</feature>
<dbReference type="Proteomes" id="UP000614811">
    <property type="component" value="Unassembled WGS sequence"/>
</dbReference>
<keyword evidence="3 5" id="KW-1133">Transmembrane helix</keyword>
<proteinExistence type="predicted"/>
<protein>
    <recommendedName>
        <fullName evidence="6">O-antigen ligase-related domain-containing protein</fullName>
    </recommendedName>
</protein>
<evidence type="ECO:0000313" key="7">
    <source>
        <dbReference type="EMBL" id="GHA06058.1"/>
    </source>
</evidence>
<comment type="caution">
    <text evidence="7">The sequence shown here is derived from an EMBL/GenBank/DDBJ whole genome shotgun (WGS) entry which is preliminary data.</text>
</comment>
<comment type="subcellular location">
    <subcellularLocation>
        <location evidence="1">Membrane</location>
        <topology evidence="1">Multi-pass membrane protein</topology>
    </subcellularLocation>
</comment>
<feature type="domain" description="O-antigen ligase-related" evidence="6">
    <location>
        <begin position="188"/>
        <end position="328"/>
    </location>
</feature>
<dbReference type="AlphaFoldDB" id="A0A918VJ97"/>
<evidence type="ECO:0000256" key="2">
    <source>
        <dbReference type="ARBA" id="ARBA00022692"/>
    </source>
</evidence>
<feature type="transmembrane region" description="Helical" evidence="5">
    <location>
        <begin position="184"/>
        <end position="217"/>
    </location>
</feature>
<evidence type="ECO:0000256" key="3">
    <source>
        <dbReference type="ARBA" id="ARBA00022989"/>
    </source>
</evidence>
<dbReference type="Pfam" id="PF04932">
    <property type="entry name" value="Wzy_C"/>
    <property type="match status" value="1"/>
</dbReference>
<feature type="transmembrane region" description="Helical" evidence="5">
    <location>
        <begin position="72"/>
        <end position="94"/>
    </location>
</feature>
<feature type="transmembrane region" description="Helical" evidence="5">
    <location>
        <begin position="160"/>
        <end position="177"/>
    </location>
</feature>
<evidence type="ECO:0000256" key="5">
    <source>
        <dbReference type="SAM" id="Phobius"/>
    </source>
</evidence>
<reference evidence="7" key="1">
    <citation type="journal article" date="2014" name="Int. J. Syst. Evol. Microbiol.">
        <title>Complete genome sequence of Corynebacterium casei LMG S-19264T (=DSM 44701T), isolated from a smear-ripened cheese.</title>
        <authorList>
            <consortium name="US DOE Joint Genome Institute (JGI-PGF)"/>
            <person name="Walter F."/>
            <person name="Albersmeier A."/>
            <person name="Kalinowski J."/>
            <person name="Ruckert C."/>
        </authorList>
    </citation>
    <scope>NUCLEOTIDE SEQUENCE</scope>
    <source>
        <strain evidence="7">KCTC 12711</strain>
    </source>
</reference>
<evidence type="ECO:0000256" key="1">
    <source>
        <dbReference type="ARBA" id="ARBA00004141"/>
    </source>
</evidence>
<dbReference type="PANTHER" id="PTHR37422">
    <property type="entry name" value="TEICHURONIC ACID BIOSYNTHESIS PROTEIN TUAE"/>
    <property type="match status" value="1"/>
</dbReference>
<keyword evidence="8" id="KW-1185">Reference proteome</keyword>
<sequence>MILTADGFHIVMTSHDQANIQLRPTLLAVSAALLLTAGLFRSIPTGIELALITLACIAALTATLGKTELKGTALLLLATALLLIIHTFCFSPFLGRSLVQAFYFFSATLIYICFDTAQKTASKQLESTYTVFLGFSILHAAALIALYLEKPIRVTGLMEDYSQASLLILFAFALNYSRLKSTRYFGAISLVLFIGFFTTFSRTANAILILFLVSLAWFEWRHGHIKHLVKTSIFALLSAILVYWYPKLINLAAVDRGGLSHFSTLNSRTIYWQSAWDAIKEKPFLGHGLGNFEWTGIKEARPFKAIHHVHNDYLQVWHDLGVIWFLALLLTLAWLGIKHLPMRTLFGSGHSESQLSEEGYFSWVLLCCLSLYMMINFALYSIPIQVAIILCLLKIRHAH</sequence>
<feature type="transmembrane region" description="Helical" evidence="5">
    <location>
        <begin position="46"/>
        <end position="65"/>
    </location>
</feature>
<dbReference type="GO" id="GO:0016020">
    <property type="term" value="C:membrane"/>
    <property type="evidence" value="ECO:0007669"/>
    <property type="project" value="UniProtKB-SubCell"/>
</dbReference>
<feature type="transmembrane region" description="Helical" evidence="5">
    <location>
        <begin position="100"/>
        <end position="117"/>
    </location>
</feature>
<evidence type="ECO:0000256" key="4">
    <source>
        <dbReference type="ARBA" id="ARBA00023136"/>
    </source>
</evidence>
<dbReference type="PANTHER" id="PTHR37422:SF13">
    <property type="entry name" value="LIPOPOLYSACCHARIDE BIOSYNTHESIS PROTEIN PA4999-RELATED"/>
    <property type="match status" value="1"/>
</dbReference>
<feature type="transmembrane region" description="Helical" evidence="5">
    <location>
        <begin position="320"/>
        <end position="340"/>
    </location>
</feature>
<dbReference type="EMBL" id="BMXA01000002">
    <property type="protein sequence ID" value="GHA06058.1"/>
    <property type="molecule type" value="Genomic_DNA"/>
</dbReference>
<keyword evidence="2 5" id="KW-0812">Transmembrane</keyword>
<evidence type="ECO:0000313" key="8">
    <source>
        <dbReference type="Proteomes" id="UP000614811"/>
    </source>
</evidence>